<comment type="caution">
    <text evidence="7">The sequence shown here is derived from an EMBL/GenBank/DDBJ whole genome shotgun (WGS) entry which is preliminary data.</text>
</comment>
<feature type="transmembrane region" description="Helical" evidence="6">
    <location>
        <begin position="222"/>
        <end position="239"/>
    </location>
</feature>
<organism evidence="7 8">
    <name type="scientific">Methylohalomonas lacus</name>
    <dbReference type="NCBI Taxonomy" id="398773"/>
    <lineage>
        <taxon>Bacteria</taxon>
        <taxon>Pseudomonadati</taxon>
        <taxon>Pseudomonadota</taxon>
        <taxon>Gammaproteobacteria</taxon>
        <taxon>Methylohalomonadales</taxon>
        <taxon>Methylohalomonadaceae</taxon>
        <taxon>Methylohalomonas</taxon>
    </lineage>
</organism>
<sequence>MALEAVGNQLTQADPSPTGRLLRFSLALLFIVGVIIYTLYFVDAPVSMTLVVAAVVGGYMAMGIGANDVANNVGPSVGAKALTLGGALIIAAIFEAAGALIAGGNVVETIRKGIIDPTLIPDAATFVWAMLAALLAAALWLNLATSIGAPVSTTHSIVGAVLGGGVAAAGFGIADWGLVSKIAASWIISPVMGGVIAAAFLYIIKHSITYQTDMASAAGRRLPLLVAIMAWAFATYLLVKGLGKIVSVGMIGALIYGLIIAVVVFFLVRPVIGRQSRSIDNNKLSVNTLFNVPLIFASALLCFAHGSNDVANAVGPLAAIVDVMSQSDGSIGGQAAIPLWVMLIGALGLSVGLALFGARVIKTVGTEITDLDQTRAYCIAMAATITVIIASQLGLPISSTHTAVGAVFGVGFLREYLKTSYARKIDEIKEHHANEEQHVLDEFLREFEQASASDKKQMLKDMKRRGKQDKNAVVISKSERKSLRKVNREELVKRSLVFRIAAAWIITVPASGLMAAMLFFMIRGMMLPA</sequence>
<feature type="transmembrane region" description="Helical" evidence="6">
    <location>
        <begin position="182"/>
        <end position="202"/>
    </location>
</feature>
<feature type="transmembrane region" description="Helical" evidence="6">
    <location>
        <begin position="245"/>
        <end position="268"/>
    </location>
</feature>
<feature type="transmembrane region" description="Helical" evidence="6">
    <location>
        <begin position="496"/>
        <end position="522"/>
    </location>
</feature>
<evidence type="ECO:0000256" key="3">
    <source>
        <dbReference type="ARBA" id="ARBA00022692"/>
    </source>
</evidence>
<feature type="transmembrane region" description="Helical" evidence="6">
    <location>
        <begin position="289"/>
        <end position="307"/>
    </location>
</feature>
<keyword evidence="6" id="KW-0592">Phosphate transport</keyword>
<keyword evidence="2 6" id="KW-0813">Transport</keyword>
<dbReference type="InterPro" id="IPR001204">
    <property type="entry name" value="Phos_transporter"/>
</dbReference>
<evidence type="ECO:0000256" key="6">
    <source>
        <dbReference type="RuleBase" id="RU363058"/>
    </source>
</evidence>
<evidence type="ECO:0000256" key="4">
    <source>
        <dbReference type="ARBA" id="ARBA00022989"/>
    </source>
</evidence>
<feature type="transmembrane region" description="Helical" evidence="6">
    <location>
        <begin position="337"/>
        <end position="356"/>
    </location>
</feature>
<evidence type="ECO:0000313" key="8">
    <source>
        <dbReference type="Proteomes" id="UP001204445"/>
    </source>
</evidence>
<dbReference type="EMBL" id="JANUCT010000011">
    <property type="protein sequence ID" value="MCS3903725.1"/>
    <property type="molecule type" value="Genomic_DNA"/>
</dbReference>
<proteinExistence type="inferred from homology"/>
<evidence type="ECO:0000256" key="5">
    <source>
        <dbReference type="ARBA" id="ARBA00023136"/>
    </source>
</evidence>
<dbReference type="GO" id="GO:0016020">
    <property type="term" value="C:membrane"/>
    <property type="evidence" value="ECO:0007669"/>
    <property type="project" value="UniProtKB-SubCell"/>
</dbReference>
<accession>A0AAE3HL43</accession>
<feature type="transmembrane region" description="Helical" evidence="6">
    <location>
        <begin position="48"/>
        <end position="69"/>
    </location>
</feature>
<keyword evidence="3 6" id="KW-0812">Transmembrane</keyword>
<dbReference type="Proteomes" id="UP001204445">
    <property type="component" value="Unassembled WGS sequence"/>
</dbReference>
<name>A0AAE3HL43_9GAMM</name>
<dbReference type="PANTHER" id="PTHR11101:SF80">
    <property type="entry name" value="PHOSPHATE TRANSPORTER"/>
    <property type="match status" value="1"/>
</dbReference>
<protein>
    <recommendedName>
        <fullName evidence="6">Phosphate transporter</fullName>
    </recommendedName>
</protein>
<dbReference type="Pfam" id="PF01384">
    <property type="entry name" value="PHO4"/>
    <property type="match status" value="1"/>
</dbReference>
<evidence type="ECO:0000256" key="1">
    <source>
        <dbReference type="ARBA" id="ARBA00004141"/>
    </source>
</evidence>
<feature type="transmembrane region" description="Helical" evidence="6">
    <location>
        <begin position="21"/>
        <end position="42"/>
    </location>
</feature>
<reference evidence="7" key="1">
    <citation type="submission" date="2022-08" db="EMBL/GenBank/DDBJ databases">
        <title>Genomic Encyclopedia of Type Strains, Phase III (KMG-III): the genomes of soil and plant-associated and newly described type strains.</title>
        <authorList>
            <person name="Whitman W."/>
        </authorList>
    </citation>
    <scope>NUCLEOTIDE SEQUENCE</scope>
    <source>
        <strain evidence="7">HMT 1</strain>
    </source>
</reference>
<gene>
    <name evidence="7" type="ORF">J2T55_001756</name>
</gene>
<dbReference type="GO" id="GO:0005315">
    <property type="term" value="F:phosphate transmembrane transporter activity"/>
    <property type="evidence" value="ECO:0007669"/>
    <property type="project" value="InterPro"/>
</dbReference>
<evidence type="ECO:0000256" key="2">
    <source>
        <dbReference type="ARBA" id="ARBA00022448"/>
    </source>
</evidence>
<dbReference type="RefSeq" id="WP_259055685.1">
    <property type="nucleotide sequence ID" value="NZ_JANUCT010000011.1"/>
</dbReference>
<feature type="transmembrane region" description="Helical" evidence="6">
    <location>
        <begin position="156"/>
        <end position="176"/>
    </location>
</feature>
<feature type="transmembrane region" description="Helical" evidence="6">
    <location>
        <begin position="81"/>
        <end position="103"/>
    </location>
</feature>
<keyword evidence="8" id="KW-1185">Reference proteome</keyword>
<feature type="transmembrane region" description="Helical" evidence="6">
    <location>
        <begin position="123"/>
        <end position="144"/>
    </location>
</feature>
<keyword evidence="5 6" id="KW-0472">Membrane</keyword>
<dbReference type="PANTHER" id="PTHR11101">
    <property type="entry name" value="PHOSPHATE TRANSPORTER"/>
    <property type="match status" value="1"/>
</dbReference>
<feature type="transmembrane region" description="Helical" evidence="6">
    <location>
        <begin position="376"/>
        <end position="395"/>
    </location>
</feature>
<keyword evidence="4 6" id="KW-1133">Transmembrane helix</keyword>
<dbReference type="AlphaFoldDB" id="A0AAE3HL43"/>
<dbReference type="GO" id="GO:0035435">
    <property type="term" value="P:phosphate ion transmembrane transport"/>
    <property type="evidence" value="ECO:0007669"/>
    <property type="project" value="TreeGrafter"/>
</dbReference>
<evidence type="ECO:0000313" key="7">
    <source>
        <dbReference type="EMBL" id="MCS3903725.1"/>
    </source>
</evidence>
<comment type="similarity">
    <text evidence="6">Belongs to the inorganic phosphate transporter (PiT) (TC 2.A.20) family.</text>
</comment>
<comment type="subcellular location">
    <subcellularLocation>
        <location evidence="1 6">Membrane</location>
        <topology evidence="1 6">Multi-pass membrane protein</topology>
    </subcellularLocation>
</comment>